<proteinExistence type="predicted"/>
<dbReference type="Proteomes" id="UP000499080">
    <property type="component" value="Unassembled WGS sequence"/>
</dbReference>
<sequence>MKRSNFPMTNEDPSTKEPKSERGPCNEESNSKNESVKKSTLAEIVTRQIRCLMEKPVSENATENSIIPAVQLPSIMMIRSNNFEAHLQLINEKFGELRIKNAGIFIKLFTDDDDMHRQLTSFLTANNIEYLTPKARGIKVVIQGLPSDMRIQQIKEALIEKDLDVEKIVQITDNRRKKSLPLFKAFLPISERNKKIFNLTDLLNLNVSVERIGRGRLRRCTTHGKGKPEAIVPKCVNCGQTLRVVSGGGRRKFRQISKTNFKKSGTTNANLIQAKKTRKQKDFLPRMEFTLFISLLFILFTYYNSYYE</sequence>
<evidence type="ECO:0000259" key="3">
    <source>
        <dbReference type="Pfam" id="PF07530"/>
    </source>
</evidence>
<accession>A0A4Y2IPK4</accession>
<keyword evidence="2" id="KW-0812">Transmembrane</keyword>
<organism evidence="4 5">
    <name type="scientific">Araneus ventricosus</name>
    <name type="common">Orbweaver spider</name>
    <name type="synonym">Epeira ventricosa</name>
    <dbReference type="NCBI Taxonomy" id="182803"/>
    <lineage>
        <taxon>Eukaryota</taxon>
        <taxon>Metazoa</taxon>
        <taxon>Ecdysozoa</taxon>
        <taxon>Arthropoda</taxon>
        <taxon>Chelicerata</taxon>
        <taxon>Arachnida</taxon>
        <taxon>Araneae</taxon>
        <taxon>Araneomorphae</taxon>
        <taxon>Entelegynae</taxon>
        <taxon>Araneoidea</taxon>
        <taxon>Araneidae</taxon>
        <taxon>Araneus</taxon>
    </lineage>
</organism>
<feature type="compositionally biased region" description="Polar residues" evidence="1">
    <location>
        <begin position="1"/>
        <end position="12"/>
    </location>
</feature>
<keyword evidence="5" id="KW-1185">Reference proteome</keyword>
<dbReference type="OrthoDB" id="8123891at2759"/>
<evidence type="ECO:0000313" key="4">
    <source>
        <dbReference type="EMBL" id="GBM79594.1"/>
    </source>
</evidence>
<dbReference type="Pfam" id="PF07530">
    <property type="entry name" value="PRE_C2HC"/>
    <property type="match status" value="1"/>
</dbReference>
<evidence type="ECO:0000313" key="5">
    <source>
        <dbReference type="Proteomes" id="UP000499080"/>
    </source>
</evidence>
<dbReference type="EMBL" id="BGPR01002829">
    <property type="protein sequence ID" value="GBM79594.1"/>
    <property type="molecule type" value="Genomic_DNA"/>
</dbReference>
<comment type="caution">
    <text evidence="4">The sequence shown here is derived from an EMBL/GenBank/DDBJ whole genome shotgun (WGS) entry which is preliminary data.</text>
</comment>
<dbReference type="AlphaFoldDB" id="A0A4Y2IPK4"/>
<gene>
    <name evidence="4" type="ORF">AVEN_11403_1</name>
</gene>
<protein>
    <recommendedName>
        <fullName evidence="3">Pre-C2HC domain-containing protein</fullName>
    </recommendedName>
</protein>
<keyword evidence="2" id="KW-1133">Transmembrane helix</keyword>
<dbReference type="InterPro" id="IPR006579">
    <property type="entry name" value="Pre_C2HC_dom"/>
</dbReference>
<feature type="region of interest" description="Disordered" evidence="1">
    <location>
        <begin position="1"/>
        <end position="39"/>
    </location>
</feature>
<evidence type="ECO:0000256" key="1">
    <source>
        <dbReference type="SAM" id="MobiDB-lite"/>
    </source>
</evidence>
<feature type="compositionally biased region" description="Basic and acidic residues" evidence="1">
    <location>
        <begin position="13"/>
        <end position="37"/>
    </location>
</feature>
<keyword evidence="2" id="KW-0472">Membrane</keyword>
<feature type="transmembrane region" description="Helical" evidence="2">
    <location>
        <begin position="283"/>
        <end position="303"/>
    </location>
</feature>
<feature type="domain" description="Pre-C2HC" evidence="3">
    <location>
        <begin position="152"/>
        <end position="212"/>
    </location>
</feature>
<name>A0A4Y2IPK4_ARAVE</name>
<evidence type="ECO:0000256" key="2">
    <source>
        <dbReference type="SAM" id="Phobius"/>
    </source>
</evidence>
<reference evidence="4 5" key="1">
    <citation type="journal article" date="2019" name="Sci. Rep.">
        <title>Orb-weaving spider Araneus ventricosus genome elucidates the spidroin gene catalogue.</title>
        <authorList>
            <person name="Kono N."/>
            <person name="Nakamura H."/>
            <person name="Ohtoshi R."/>
            <person name="Moran D.A.P."/>
            <person name="Shinohara A."/>
            <person name="Yoshida Y."/>
            <person name="Fujiwara M."/>
            <person name="Mori M."/>
            <person name="Tomita M."/>
            <person name="Arakawa K."/>
        </authorList>
    </citation>
    <scope>NUCLEOTIDE SEQUENCE [LARGE SCALE GENOMIC DNA]</scope>
</reference>